<protein>
    <submittedName>
        <fullName evidence="2">Uncharacterized protein</fullName>
    </submittedName>
</protein>
<dbReference type="AlphaFoldDB" id="A0A1Y3BA90"/>
<dbReference type="EMBL" id="MUJZ01035092">
    <property type="protein sequence ID" value="OTF76944.1"/>
    <property type="molecule type" value="Genomic_DNA"/>
</dbReference>
<keyword evidence="3" id="KW-1185">Reference proteome</keyword>
<comment type="caution">
    <text evidence="2">The sequence shown here is derived from an EMBL/GenBank/DDBJ whole genome shotgun (WGS) entry which is preliminary data.</text>
</comment>
<evidence type="ECO:0000313" key="2">
    <source>
        <dbReference type="EMBL" id="OTF76944.1"/>
    </source>
</evidence>
<accession>A0A1Y3BA90</accession>
<proteinExistence type="predicted"/>
<reference evidence="2 3" key="1">
    <citation type="submission" date="2017-03" db="EMBL/GenBank/DDBJ databases">
        <title>Genome Survey of Euroglyphus maynei.</title>
        <authorList>
            <person name="Arlian L.G."/>
            <person name="Morgan M.S."/>
            <person name="Rider S.D."/>
        </authorList>
    </citation>
    <scope>NUCLEOTIDE SEQUENCE [LARGE SCALE GENOMIC DNA]</scope>
    <source>
        <strain evidence="2">Arlian Lab</strain>
        <tissue evidence="2">Whole body</tissue>
    </source>
</reference>
<evidence type="ECO:0000256" key="1">
    <source>
        <dbReference type="SAM" id="MobiDB-lite"/>
    </source>
</evidence>
<evidence type="ECO:0000313" key="3">
    <source>
        <dbReference type="Proteomes" id="UP000194236"/>
    </source>
</evidence>
<organism evidence="2 3">
    <name type="scientific">Euroglyphus maynei</name>
    <name type="common">Mayne's house dust mite</name>
    <dbReference type="NCBI Taxonomy" id="6958"/>
    <lineage>
        <taxon>Eukaryota</taxon>
        <taxon>Metazoa</taxon>
        <taxon>Ecdysozoa</taxon>
        <taxon>Arthropoda</taxon>
        <taxon>Chelicerata</taxon>
        <taxon>Arachnida</taxon>
        <taxon>Acari</taxon>
        <taxon>Acariformes</taxon>
        <taxon>Sarcoptiformes</taxon>
        <taxon>Astigmata</taxon>
        <taxon>Psoroptidia</taxon>
        <taxon>Analgoidea</taxon>
        <taxon>Pyroglyphidae</taxon>
        <taxon>Pyroglyphinae</taxon>
        <taxon>Euroglyphus</taxon>
    </lineage>
</organism>
<sequence>MLEDLGLTLKKPTTSPGDFRSMI</sequence>
<feature type="region of interest" description="Disordered" evidence="1">
    <location>
        <begin position="1"/>
        <end position="23"/>
    </location>
</feature>
<gene>
    <name evidence="2" type="ORF">BLA29_014441</name>
</gene>
<name>A0A1Y3BA90_EURMA</name>
<dbReference type="Proteomes" id="UP000194236">
    <property type="component" value="Unassembled WGS sequence"/>
</dbReference>